<organism evidence="3 4">
    <name type="scientific">Niabella yanshanensis</name>
    <dbReference type="NCBI Taxonomy" id="577386"/>
    <lineage>
        <taxon>Bacteria</taxon>
        <taxon>Pseudomonadati</taxon>
        <taxon>Bacteroidota</taxon>
        <taxon>Chitinophagia</taxon>
        <taxon>Chitinophagales</taxon>
        <taxon>Chitinophagaceae</taxon>
        <taxon>Niabella</taxon>
    </lineage>
</organism>
<evidence type="ECO:0000256" key="1">
    <source>
        <dbReference type="ARBA" id="ARBA00009600"/>
    </source>
</evidence>
<gene>
    <name evidence="3" type="ORF">U0035_18550</name>
</gene>
<dbReference type="InterPro" id="IPR003774">
    <property type="entry name" value="AlgH-like"/>
</dbReference>
<dbReference type="SUPFAM" id="SSF143456">
    <property type="entry name" value="VC0467-like"/>
    <property type="match status" value="1"/>
</dbReference>
<dbReference type="RefSeq" id="WP_170138311.1">
    <property type="nucleotide sequence ID" value="NZ_CP139960.1"/>
</dbReference>
<dbReference type="Proteomes" id="UP001325680">
    <property type="component" value="Chromosome"/>
</dbReference>
<comment type="similarity">
    <text evidence="1 2">Belongs to the UPF0301 (AlgH) family.</text>
</comment>
<dbReference type="Gene3D" id="3.40.1740.10">
    <property type="entry name" value="VC0467-like"/>
    <property type="match status" value="1"/>
</dbReference>
<name>A0ABZ0W6M7_9BACT</name>
<keyword evidence="4" id="KW-1185">Reference proteome</keyword>
<evidence type="ECO:0000313" key="4">
    <source>
        <dbReference type="Proteomes" id="UP001325680"/>
    </source>
</evidence>
<protein>
    <recommendedName>
        <fullName evidence="2">UPF0301 protein U0035_18550</fullName>
    </recommendedName>
</protein>
<reference evidence="3 4" key="1">
    <citation type="submission" date="2023-12" db="EMBL/GenBank/DDBJ databases">
        <title>Genome sequencing and assembly of bacterial species from a model synthetic community.</title>
        <authorList>
            <person name="Hogle S.L."/>
        </authorList>
    </citation>
    <scope>NUCLEOTIDE SEQUENCE [LARGE SCALE GENOMIC DNA]</scope>
    <source>
        <strain evidence="3 4">HAMBI_3031</strain>
    </source>
</reference>
<dbReference type="PANTHER" id="PTHR30327">
    <property type="entry name" value="UNCHARACTERIZED PROTEIN YQGE"/>
    <property type="match status" value="1"/>
</dbReference>
<evidence type="ECO:0000256" key="2">
    <source>
        <dbReference type="HAMAP-Rule" id="MF_00758"/>
    </source>
</evidence>
<evidence type="ECO:0000313" key="3">
    <source>
        <dbReference type="EMBL" id="WQD37675.1"/>
    </source>
</evidence>
<dbReference type="EMBL" id="CP139960">
    <property type="protein sequence ID" value="WQD37675.1"/>
    <property type="molecule type" value="Genomic_DNA"/>
</dbReference>
<sequence>MIEPASGTLLIANPHLDDPNFLRTVVFLCEHSEEGSFGFVLNRKLDYAIEELVPELEDFKIPVFEGGPVELNTLHFLHQYPDAIPGGKEIGEGLFWGGEFDKVIELINSRTADLNKIRFFLGYSGWSGGQLQAEMEERTWIVAPAPAKFIFSGNEKELWKDVLKDLGGEYELIINAPLDPRMN</sequence>
<dbReference type="Pfam" id="PF02622">
    <property type="entry name" value="DUF179"/>
    <property type="match status" value="1"/>
</dbReference>
<accession>A0ABZ0W6M7</accession>
<proteinExistence type="inferred from homology"/>
<dbReference type="HAMAP" id="MF_00758">
    <property type="entry name" value="UPF0301"/>
    <property type="match status" value="1"/>
</dbReference>
<dbReference type="PANTHER" id="PTHR30327:SF1">
    <property type="entry name" value="UPF0301 PROTEIN YQGE"/>
    <property type="match status" value="1"/>
</dbReference>